<name>A0AB73JGF5_STAAU</name>
<organism evidence="9 10">
    <name type="scientific">Staphylococcus aureus</name>
    <dbReference type="NCBI Taxonomy" id="1280"/>
    <lineage>
        <taxon>Bacteria</taxon>
        <taxon>Bacillati</taxon>
        <taxon>Bacillota</taxon>
        <taxon>Bacilli</taxon>
        <taxon>Bacillales</taxon>
        <taxon>Staphylococcaceae</taxon>
        <taxon>Staphylococcus</taxon>
    </lineage>
</organism>
<keyword evidence="4 7" id="KW-0812">Transmembrane</keyword>
<dbReference type="Pfam" id="PF02534">
    <property type="entry name" value="T4SS-DNA_transf"/>
    <property type="match status" value="1"/>
</dbReference>
<proteinExistence type="inferred from homology"/>
<evidence type="ECO:0000256" key="6">
    <source>
        <dbReference type="ARBA" id="ARBA00023136"/>
    </source>
</evidence>
<sequence>MSILKRNNLGHQKKWYSISQNKHILAHPFTLIALFVVGFVFACFVVNFVFNYISALFLSGGSLLDNIKQSNEQFFTYFFKMNSLSFPFYILACLILGGLWGKQIYKIRQKFKKLDNAEHASGRWATKREIINQYKAIPQREMDFEGEGGLPVAMFQTFGWKVKLDSYRDQVRSAKERIYEDDTIHNKKERIKESKQYLRKEFLESLTKRQNYTFIDESAVNNIFVGTSRSGKGEIYVLPMIENYTRSSHKPSLIVNDTKGELGSASIPMLEERGYHWEVFNLDQPMESTMSFNLLQLVIDEYIKGDLGEAQEMTKQITYTLTNNEGVEDNEWNVMSGALINAMILALCSECLPDHPEKVTLYSVSNMLQTLSTKTFYKGVQIGQQMKVIEVSALDEYMHQFPTHNPARTQYATVEAAPDKMRSSIIGTALKALQPFTTDTIAKLTSHTSMDLNKIGFPNIIDGYAEVDSSFEIGVQKFNEHKQQYEEVEGIITHVNEYGYWQYPFENILKENDRIELKQFKGSNEVLTYLYVKSKDEKGNVTFKTESQNNNPDIRIRKFNSFEKPIALFMVVPDYNSANHGIASILVNQVVFQLAKNAQLYTEHQKTHRRVVFHLDEAGQMPQIPNLSQKVNVMLGRGIRFNFFVQAFSQIKDIYGDSYDAIMDACQNKVYIMATQMDTLKEFSEMLGDEQIVKRSRSGQANSLTTNFTEDSMERALLRPDELERLQEGETVVVRNLKRQDKKRRKVTPYPIFNHGKRAMKYRYQYLGDIVDTNKSIIHYKGRFKELCEHRDLNLETTLVDWQSKIDEMQKEYNNPSEDEQSVESNKQDSVNNINHYQNNNTANIVKAQKFYSKEVGERAFTVICRRLKHIINFDSFDKPKEKLTLPELRNAIKQANRNNEINDQQCNQAIQFLQSFKEEV</sequence>
<dbReference type="PANTHER" id="PTHR37937:SF1">
    <property type="entry name" value="CONJUGATIVE TRANSFER: DNA TRANSPORT"/>
    <property type="match status" value="1"/>
</dbReference>
<evidence type="ECO:0000259" key="8">
    <source>
        <dbReference type="Pfam" id="PF12696"/>
    </source>
</evidence>
<keyword evidence="5 7" id="KW-1133">Transmembrane helix</keyword>
<dbReference type="SUPFAM" id="SSF52540">
    <property type="entry name" value="P-loop containing nucleoside triphosphate hydrolases"/>
    <property type="match status" value="1"/>
</dbReference>
<dbReference type="Pfam" id="PF12696">
    <property type="entry name" value="TraG-D_C"/>
    <property type="match status" value="1"/>
</dbReference>
<gene>
    <name evidence="9" type="ORF">GAY54_08270</name>
</gene>
<dbReference type="AlphaFoldDB" id="A0AB73JGF5"/>
<comment type="similarity">
    <text evidence="2">Belongs to the VirD4/TraG family.</text>
</comment>
<dbReference type="InterPro" id="IPR003688">
    <property type="entry name" value="TraG/VirD4"/>
</dbReference>
<dbReference type="GO" id="GO:0005886">
    <property type="term" value="C:plasma membrane"/>
    <property type="evidence" value="ECO:0007669"/>
    <property type="project" value="UniProtKB-SubCell"/>
</dbReference>
<feature type="transmembrane region" description="Helical" evidence="7">
    <location>
        <begin position="86"/>
        <end position="105"/>
    </location>
</feature>
<evidence type="ECO:0000313" key="10">
    <source>
        <dbReference type="Proteomes" id="UP000463077"/>
    </source>
</evidence>
<dbReference type="InterPro" id="IPR051539">
    <property type="entry name" value="T4SS-coupling_protein"/>
</dbReference>
<keyword evidence="6 7" id="KW-0472">Membrane</keyword>
<dbReference type="Gene3D" id="3.40.50.300">
    <property type="entry name" value="P-loop containing nucleotide triphosphate hydrolases"/>
    <property type="match status" value="1"/>
</dbReference>
<dbReference type="PANTHER" id="PTHR37937">
    <property type="entry name" value="CONJUGATIVE TRANSFER: DNA TRANSPORT"/>
    <property type="match status" value="1"/>
</dbReference>
<evidence type="ECO:0000256" key="1">
    <source>
        <dbReference type="ARBA" id="ARBA00004651"/>
    </source>
</evidence>
<dbReference type="NCBIfam" id="NF045973">
    <property type="entry name" value="conju_CD1115"/>
    <property type="match status" value="1"/>
</dbReference>
<reference evidence="9 10" key="1">
    <citation type="journal article" date="2019" name="Int. J. Infect. Dis.">
        <title>Characterization of a community-acquired methicillin-resistant sequence type 338 Staphylococcus aureus strain containing a staphylococcal cassette chromosome mec type VT.</title>
        <authorList>
            <person name="Chen Y."/>
            <person name="Hong J."/>
            <person name="Chen Y."/>
            <person name="Wang H."/>
            <person name="Yu Y."/>
            <person name="Qu T."/>
        </authorList>
    </citation>
    <scope>NUCLEOTIDE SEQUENCE [LARGE SCALE GENOMIC DNA]</scope>
    <source>
        <strain evidence="9 10">LJ05</strain>
    </source>
</reference>
<evidence type="ECO:0000256" key="3">
    <source>
        <dbReference type="ARBA" id="ARBA00022475"/>
    </source>
</evidence>
<evidence type="ECO:0000313" key="9">
    <source>
        <dbReference type="EMBL" id="MUG52548.1"/>
    </source>
</evidence>
<protein>
    <submittedName>
        <fullName evidence="9">TraM recognition domain-containing protein</fullName>
    </submittedName>
</protein>
<dbReference type="Proteomes" id="UP000463077">
    <property type="component" value="Unassembled WGS sequence"/>
</dbReference>
<keyword evidence="3" id="KW-1003">Cell membrane</keyword>
<dbReference type="RefSeq" id="WP_155560053.1">
    <property type="nucleotide sequence ID" value="NZ_WFHO01000014.1"/>
</dbReference>
<comment type="caution">
    <text evidence="9">The sequence shown here is derived from an EMBL/GenBank/DDBJ whole genome shotgun (WGS) entry which is preliminary data.</text>
</comment>
<dbReference type="CDD" id="cd01127">
    <property type="entry name" value="TrwB_TraG_TraD_VirD4"/>
    <property type="match status" value="2"/>
</dbReference>
<evidence type="ECO:0000256" key="2">
    <source>
        <dbReference type="ARBA" id="ARBA00008806"/>
    </source>
</evidence>
<evidence type="ECO:0000256" key="4">
    <source>
        <dbReference type="ARBA" id="ARBA00022692"/>
    </source>
</evidence>
<evidence type="ECO:0000256" key="5">
    <source>
        <dbReference type="ARBA" id="ARBA00022989"/>
    </source>
</evidence>
<dbReference type="InterPro" id="IPR032689">
    <property type="entry name" value="TraG-D_C"/>
</dbReference>
<comment type="subcellular location">
    <subcellularLocation>
        <location evidence="1">Cell membrane</location>
        <topology evidence="1">Multi-pass membrane protein</topology>
    </subcellularLocation>
</comment>
<accession>A0AB73JGF5</accession>
<dbReference type="EMBL" id="WFHO01000014">
    <property type="protein sequence ID" value="MUG52548.1"/>
    <property type="molecule type" value="Genomic_DNA"/>
</dbReference>
<feature type="transmembrane region" description="Helical" evidence="7">
    <location>
        <begin position="29"/>
        <end position="53"/>
    </location>
</feature>
<feature type="domain" description="TraD/TraG TraM recognition site" evidence="8">
    <location>
        <begin position="610"/>
        <end position="727"/>
    </location>
</feature>
<dbReference type="InterPro" id="IPR027417">
    <property type="entry name" value="P-loop_NTPase"/>
</dbReference>
<evidence type="ECO:0000256" key="7">
    <source>
        <dbReference type="SAM" id="Phobius"/>
    </source>
</evidence>